<feature type="transmembrane region" description="Helical" evidence="8">
    <location>
        <begin position="249"/>
        <end position="269"/>
    </location>
</feature>
<dbReference type="Pfam" id="PF02028">
    <property type="entry name" value="BCCT"/>
    <property type="match status" value="1"/>
</dbReference>
<evidence type="ECO:0000256" key="6">
    <source>
        <dbReference type="ARBA" id="ARBA00022989"/>
    </source>
</evidence>
<dbReference type="EMBL" id="BATJ01000018">
    <property type="protein sequence ID" value="GAD68653.1"/>
    <property type="molecule type" value="Genomic_DNA"/>
</dbReference>
<feature type="transmembrane region" description="Helical" evidence="8">
    <location>
        <begin position="332"/>
        <end position="356"/>
    </location>
</feature>
<feature type="transmembrane region" description="Helical" evidence="8">
    <location>
        <begin position="130"/>
        <end position="153"/>
    </location>
</feature>
<dbReference type="STRING" id="1219065.VPR01S_18_00560"/>
<dbReference type="PANTHER" id="PTHR30047:SF7">
    <property type="entry name" value="HIGH-AFFINITY CHOLINE TRANSPORT PROTEIN"/>
    <property type="match status" value="1"/>
</dbReference>
<evidence type="ECO:0000256" key="4">
    <source>
        <dbReference type="ARBA" id="ARBA00022475"/>
    </source>
</evidence>
<comment type="subcellular location">
    <subcellularLocation>
        <location evidence="1">Cell membrane</location>
        <topology evidence="1">Multi-pass membrane protein</topology>
    </subcellularLocation>
</comment>
<reference evidence="9 10" key="1">
    <citation type="submission" date="2013-09" db="EMBL/GenBank/DDBJ databases">
        <title>Whole genome shotgun sequence of Vibrio proteolyticus NBRC 13287.</title>
        <authorList>
            <person name="Isaki S."/>
            <person name="Hosoyama A."/>
            <person name="Numata M."/>
            <person name="Hashimoto M."/>
            <person name="Hosoyama Y."/>
            <person name="Tsuchikane K."/>
            <person name="Noguchi M."/>
            <person name="Hirakata S."/>
            <person name="Ichikawa N."/>
            <person name="Ohji S."/>
            <person name="Yamazoe A."/>
            <person name="Fujita N."/>
        </authorList>
    </citation>
    <scope>NUCLEOTIDE SEQUENCE [LARGE SCALE GENOMIC DNA]</scope>
    <source>
        <strain evidence="9 10">NBRC 13287</strain>
    </source>
</reference>
<name>U3BQ32_VIBPR</name>
<dbReference type="eggNOG" id="COG1292">
    <property type="taxonomic scope" value="Bacteria"/>
</dbReference>
<dbReference type="AlphaFoldDB" id="U3BQ32"/>
<keyword evidence="10" id="KW-1185">Reference proteome</keyword>
<evidence type="ECO:0000313" key="9">
    <source>
        <dbReference type="EMBL" id="GAD68653.1"/>
    </source>
</evidence>
<gene>
    <name evidence="9" type="primary">opuD</name>
    <name evidence="9" type="ORF">VPR01S_18_00560</name>
</gene>
<evidence type="ECO:0000313" key="10">
    <source>
        <dbReference type="Proteomes" id="UP000016570"/>
    </source>
</evidence>
<protein>
    <submittedName>
        <fullName evidence="9">Glycine betaine transporter</fullName>
    </submittedName>
</protein>
<dbReference type="GO" id="GO:0022857">
    <property type="term" value="F:transmembrane transporter activity"/>
    <property type="evidence" value="ECO:0007669"/>
    <property type="project" value="InterPro"/>
</dbReference>
<keyword evidence="4" id="KW-1003">Cell membrane</keyword>
<dbReference type="RefSeq" id="WP_021706622.1">
    <property type="nucleotide sequence ID" value="NZ_BATJ01000018.1"/>
</dbReference>
<evidence type="ECO:0000256" key="1">
    <source>
        <dbReference type="ARBA" id="ARBA00004651"/>
    </source>
</evidence>
<dbReference type="PANTHER" id="PTHR30047">
    <property type="entry name" value="HIGH-AFFINITY CHOLINE TRANSPORT PROTEIN-RELATED"/>
    <property type="match status" value="1"/>
</dbReference>
<dbReference type="GO" id="GO:0005886">
    <property type="term" value="C:plasma membrane"/>
    <property type="evidence" value="ECO:0007669"/>
    <property type="project" value="UniProtKB-SubCell"/>
</dbReference>
<evidence type="ECO:0000256" key="2">
    <source>
        <dbReference type="ARBA" id="ARBA00005658"/>
    </source>
</evidence>
<feature type="transmembrane region" description="Helical" evidence="8">
    <location>
        <begin position="302"/>
        <end position="320"/>
    </location>
</feature>
<evidence type="ECO:0000256" key="7">
    <source>
        <dbReference type="ARBA" id="ARBA00023136"/>
    </source>
</evidence>
<feature type="transmembrane region" description="Helical" evidence="8">
    <location>
        <begin position="214"/>
        <end position="237"/>
    </location>
</feature>
<feature type="transmembrane region" description="Helical" evidence="8">
    <location>
        <begin position="450"/>
        <end position="471"/>
    </location>
</feature>
<keyword evidence="6 8" id="KW-1133">Transmembrane helix</keyword>
<comment type="similarity">
    <text evidence="2">Belongs to the BCCT transporter (TC 2.A.15) family.</text>
</comment>
<sequence length="487" mass="53049">MNTSASRSRLLMMIAAIIAVLFTLFPEVSVYRLADLTQWVITRLDDEVIVLSTLAFIACMAICCSPLGKVRLGDGEPEFGFWPWVIMLFTTGMGSGLIFWGVAEPVFHLSNMPPVEQVGDTYDTALALTYFHWGVHAWSLYALAGLLMGWLAYVKQRPMRISASFSGSTQQGWLRIVDLVAVLAILFGIAGVLANTMALVEQGVRSMTGTEQDLTAMRIGMTVVIGLLFTISSALGVKKGIQRLSTFNIWLMVGLFLFVFVNTNMSQVLTRLMSSTLAYVELLPQVSFGAISGGEQWSQGWSVIYLIWWIAWAPFVGPFIARISKGRSIRQFLACTILIPTLASIVWFSGFAGAVFESHVLDSVVAAVNDDYTKGLFVFFSALPMSDVLSLLALGLLLTFVISSSDSAIYAAGMLTEDVRTSSKIAWSVIVVTMGIALVTINDVDLNKQVAIAGAIPFTLVLLSQLMAVMLEPLLPVVRRRLSGTSG</sequence>
<feature type="transmembrane region" description="Helical" evidence="8">
    <location>
        <begin position="425"/>
        <end position="444"/>
    </location>
</feature>
<dbReference type="Proteomes" id="UP000016570">
    <property type="component" value="Unassembled WGS sequence"/>
</dbReference>
<proteinExistence type="inferred from homology"/>
<comment type="caution">
    <text evidence="9">The sequence shown here is derived from an EMBL/GenBank/DDBJ whole genome shotgun (WGS) entry which is preliminary data.</text>
</comment>
<accession>U3BQ32</accession>
<feature type="transmembrane region" description="Helical" evidence="8">
    <location>
        <begin position="79"/>
        <end position="103"/>
    </location>
</feature>
<evidence type="ECO:0000256" key="3">
    <source>
        <dbReference type="ARBA" id="ARBA00022448"/>
    </source>
</evidence>
<feature type="transmembrane region" description="Helical" evidence="8">
    <location>
        <begin position="376"/>
        <end position="404"/>
    </location>
</feature>
<organism evidence="9 10">
    <name type="scientific">Vibrio proteolyticus NBRC 13287</name>
    <dbReference type="NCBI Taxonomy" id="1219065"/>
    <lineage>
        <taxon>Bacteria</taxon>
        <taxon>Pseudomonadati</taxon>
        <taxon>Pseudomonadota</taxon>
        <taxon>Gammaproteobacteria</taxon>
        <taxon>Vibrionales</taxon>
        <taxon>Vibrionaceae</taxon>
        <taxon>Vibrio</taxon>
    </lineage>
</organism>
<keyword evidence="7 8" id="KW-0472">Membrane</keyword>
<evidence type="ECO:0000256" key="8">
    <source>
        <dbReference type="SAM" id="Phobius"/>
    </source>
</evidence>
<keyword evidence="5 8" id="KW-0812">Transmembrane</keyword>
<evidence type="ECO:0000256" key="5">
    <source>
        <dbReference type="ARBA" id="ARBA00022692"/>
    </source>
</evidence>
<feature type="transmembrane region" description="Helical" evidence="8">
    <location>
        <begin position="173"/>
        <end position="194"/>
    </location>
</feature>
<dbReference type="InterPro" id="IPR000060">
    <property type="entry name" value="BCCT_transptr"/>
</dbReference>
<feature type="transmembrane region" description="Helical" evidence="8">
    <location>
        <begin position="48"/>
        <end position="67"/>
    </location>
</feature>
<keyword evidence="3" id="KW-0813">Transport</keyword>